<gene>
    <name evidence="1" type="primary">asp3</name>
    <name evidence="1" type="ORF">G7084_03400</name>
</gene>
<sequence length="154" mass="17919">MEFEIKWVPELMDFYKYGSKIAFDAQGDVLFINPLMPAGTEIVKWQSNPFYQGARTLLQLPLLKRKMEYELEVGLESIPAMSALVMIVYFDRYGHRIGSKILDLKGGDITYPEKAYTYEIRVINKGAQEIRFEKITIRTKEEKKEDNTTEEIHG</sequence>
<accession>A0A6G8AZN4</accession>
<proteinExistence type="predicted"/>
<protein>
    <submittedName>
        <fullName evidence="1">Accessory Sec system protein Asp3</fullName>
    </submittedName>
</protein>
<dbReference type="AlphaFoldDB" id="A0A6G8AZN4"/>
<evidence type="ECO:0000313" key="1">
    <source>
        <dbReference type="EMBL" id="QIL50447.1"/>
    </source>
</evidence>
<keyword evidence="2" id="KW-1185">Reference proteome</keyword>
<name>A0A6G8AZN4_9LACO</name>
<reference evidence="1 2" key="1">
    <citation type="submission" date="2020-03" db="EMBL/GenBank/DDBJ databases">
        <title>Weissella sp. nov., isolated from Cybister lewisianus.</title>
        <authorList>
            <person name="Hyun D.-W."/>
            <person name="Bae J.-W."/>
        </authorList>
    </citation>
    <scope>NUCLEOTIDE SEQUENCE [LARGE SCALE GENOMIC DNA]</scope>
    <source>
        <strain evidence="1 2">HDW19</strain>
    </source>
</reference>
<dbReference type="NCBIfam" id="TIGR03711">
    <property type="entry name" value="acc_sec_asp3"/>
    <property type="match status" value="1"/>
</dbReference>
<dbReference type="Pfam" id="PF15432">
    <property type="entry name" value="Sec-ASP3"/>
    <property type="match status" value="1"/>
</dbReference>
<organism evidence="1 2">
    <name type="scientific">Weissella coleopterorum</name>
    <dbReference type="NCBI Taxonomy" id="2714949"/>
    <lineage>
        <taxon>Bacteria</taxon>
        <taxon>Bacillati</taxon>
        <taxon>Bacillota</taxon>
        <taxon>Bacilli</taxon>
        <taxon>Lactobacillales</taxon>
        <taxon>Lactobacillaceae</taxon>
        <taxon>Weissella</taxon>
    </lineage>
</organism>
<dbReference type="GO" id="GO:0015031">
    <property type="term" value="P:protein transport"/>
    <property type="evidence" value="ECO:0007669"/>
    <property type="project" value="InterPro"/>
</dbReference>
<dbReference type="InterPro" id="IPR022259">
    <property type="entry name" value="Acessory_Sec_prot_Asp3"/>
</dbReference>
<dbReference type="Proteomes" id="UP000500741">
    <property type="component" value="Chromosome"/>
</dbReference>
<dbReference type="KEGG" id="wco:G7084_03400"/>
<evidence type="ECO:0000313" key="2">
    <source>
        <dbReference type="Proteomes" id="UP000500741"/>
    </source>
</evidence>
<dbReference type="EMBL" id="CP049888">
    <property type="protein sequence ID" value="QIL50447.1"/>
    <property type="molecule type" value="Genomic_DNA"/>
</dbReference>
<dbReference type="RefSeq" id="WP_166010070.1">
    <property type="nucleotide sequence ID" value="NZ_CP049888.1"/>
</dbReference>